<keyword evidence="3" id="KW-0548">Nucleotidyltransferase</keyword>
<accession>A0A0M3K3H3</accession>
<evidence type="ECO:0000313" key="9">
    <source>
        <dbReference type="EMBL" id="VDK53685.1"/>
    </source>
</evidence>
<dbReference type="EC" id="2.7.7.102" evidence="6"/>
<evidence type="ECO:0000256" key="2">
    <source>
        <dbReference type="ARBA" id="ARBA00012417"/>
    </source>
</evidence>
<evidence type="ECO:0000256" key="5">
    <source>
        <dbReference type="ARBA" id="ARBA00044677"/>
    </source>
</evidence>
<comment type="similarity">
    <text evidence="1">Belongs to the eukaryotic-type primase small subunit family.</text>
</comment>
<protein>
    <recommendedName>
        <fullName evidence="4">DNA-directed primase/polymerase protein</fullName>
        <ecNumber evidence="6">2.7.7.102</ecNumber>
        <ecNumber evidence="2">2.7.7.7</ecNumber>
    </recommendedName>
</protein>
<keyword evidence="10" id="KW-1185">Reference proteome</keyword>
<comment type="catalytic activity">
    <reaction evidence="5">
        <text>ssDNA + n NTP = ssDNA/pppN(pN)n-1 hybrid + (n-1) diphosphate.</text>
        <dbReference type="EC" id="2.7.7.102"/>
    </reaction>
</comment>
<dbReference type="GO" id="GO:0005759">
    <property type="term" value="C:mitochondrial matrix"/>
    <property type="evidence" value="ECO:0007669"/>
    <property type="project" value="TreeGrafter"/>
</dbReference>
<dbReference type="WBParaSite" id="ASIM_0001551401-mRNA-1">
    <property type="protein sequence ID" value="ASIM_0001551401-mRNA-1"/>
    <property type="gene ID" value="ASIM_0001551401"/>
</dbReference>
<dbReference type="OrthoDB" id="5988181at2759"/>
<dbReference type="InterPro" id="IPR044917">
    <property type="entry name" value="PRIMPOL"/>
</dbReference>
<evidence type="ECO:0000313" key="11">
    <source>
        <dbReference type="WBParaSite" id="ASIM_0001551401-mRNA-1"/>
    </source>
</evidence>
<dbReference type="Pfam" id="PF23162">
    <property type="entry name" value="AEP_C962R"/>
    <property type="match status" value="1"/>
</dbReference>
<dbReference type="GO" id="GO:0006264">
    <property type="term" value="P:mitochondrial DNA replication"/>
    <property type="evidence" value="ECO:0007669"/>
    <property type="project" value="TreeGrafter"/>
</dbReference>
<reference evidence="9 10" key="2">
    <citation type="submission" date="2018-11" db="EMBL/GenBank/DDBJ databases">
        <authorList>
            <consortium name="Pathogen Informatics"/>
        </authorList>
    </citation>
    <scope>NUCLEOTIDE SEQUENCE [LARGE SCALE GENOMIC DNA]</scope>
</reference>
<dbReference type="GO" id="GO:0042276">
    <property type="term" value="P:error-prone translesion synthesis"/>
    <property type="evidence" value="ECO:0007669"/>
    <property type="project" value="InterPro"/>
</dbReference>
<dbReference type="PANTHER" id="PTHR31399:SF0">
    <property type="entry name" value="DNA-DIRECTED PRIMASE_POLYMERASE PROTEIN"/>
    <property type="match status" value="1"/>
</dbReference>
<dbReference type="GO" id="GO:0003887">
    <property type="term" value="F:DNA-directed DNA polymerase activity"/>
    <property type="evidence" value="ECO:0007669"/>
    <property type="project" value="UniProtKB-KW"/>
</dbReference>
<comment type="catalytic activity">
    <reaction evidence="7">
        <text>DNA(n) + a 2'-deoxyribonucleoside 5'-triphosphate = DNA(n+1) + diphosphate</text>
        <dbReference type="Rhea" id="RHEA:22508"/>
        <dbReference type="Rhea" id="RHEA-COMP:17339"/>
        <dbReference type="Rhea" id="RHEA-COMP:17340"/>
        <dbReference type="ChEBI" id="CHEBI:33019"/>
        <dbReference type="ChEBI" id="CHEBI:61560"/>
        <dbReference type="ChEBI" id="CHEBI:173112"/>
        <dbReference type="EC" id="2.7.7.7"/>
    </reaction>
    <physiologicalReaction direction="left-to-right" evidence="7">
        <dbReference type="Rhea" id="RHEA:22509"/>
    </physiologicalReaction>
</comment>
<reference evidence="11" key="1">
    <citation type="submission" date="2017-02" db="UniProtKB">
        <authorList>
            <consortium name="WormBaseParasite"/>
        </authorList>
    </citation>
    <scope>IDENTIFICATION</scope>
</reference>
<dbReference type="Proteomes" id="UP000267096">
    <property type="component" value="Unassembled WGS sequence"/>
</dbReference>
<dbReference type="AlphaFoldDB" id="A0A0M3K3H3"/>
<proteinExistence type="inferred from homology"/>
<organism evidence="11">
    <name type="scientific">Anisakis simplex</name>
    <name type="common">Herring worm</name>
    <dbReference type="NCBI Taxonomy" id="6269"/>
    <lineage>
        <taxon>Eukaryota</taxon>
        <taxon>Metazoa</taxon>
        <taxon>Ecdysozoa</taxon>
        <taxon>Nematoda</taxon>
        <taxon>Chromadorea</taxon>
        <taxon>Rhabditida</taxon>
        <taxon>Spirurina</taxon>
        <taxon>Ascaridomorpha</taxon>
        <taxon>Ascaridoidea</taxon>
        <taxon>Anisakidae</taxon>
        <taxon>Anisakis</taxon>
        <taxon>Anisakis simplex complex</taxon>
    </lineage>
</organism>
<dbReference type="GO" id="GO:0031297">
    <property type="term" value="P:replication fork processing"/>
    <property type="evidence" value="ECO:0007669"/>
    <property type="project" value="TreeGrafter"/>
</dbReference>
<evidence type="ECO:0000259" key="8">
    <source>
        <dbReference type="Pfam" id="PF23162"/>
    </source>
</evidence>
<name>A0A0M3K3H3_ANISI</name>
<evidence type="ECO:0000256" key="4">
    <source>
        <dbReference type="ARBA" id="ARBA00026139"/>
    </source>
</evidence>
<evidence type="ECO:0000256" key="6">
    <source>
        <dbReference type="ARBA" id="ARBA00044768"/>
    </source>
</evidence>
<feature type="domain" description="C962R-like N-terminal AEP" evidence="8">
    <location>
        <begin position="58"/>
        <end position="221"/>
    </location>
</feature>
<evidence type="ECO:0000256" key="7">
    <source>
        <dbReference type="ARBA" id="ARBA00047303"/>
    </source>
</evidence>
<evidence type="ECO:0000256" key="1">
    <source>
        <dbReference type="ARBA" id="ARBA00009762"/>
    </source>
</evidence>
<dbReference type="PANTHER" id="PTHR31399">
    <property type="entry name" value="DNA-DIRECTED PRIMASE / POLYMERASE PROTEIN"/>
    <property type="match status" value="1"/>
</dbReference>
<dbReference type="InterPro" id="IPR056443">
    <property type="entry name" value="AEP_C962R"/>
</dbReference>
<dbReference type="Pfam" id="PF03121">
    <property type="entry name" value="Herpes_UL52"/>
    <property type="match status" value="1"/>
</dbReference>
<dbReference type="GO" id="GO:0005634">
    <property type="term" value="C:nucleus"/>
    <property type="evidence" value="ECO:0007669"/>
    <property type="project" value="TreeGrafter"/>
</dbReference>
<sequence>MMRKVKMSLFEESLGCFNIYYRQRDALLKREEEGEQSRIFSYEYSGSKEGRRRFLLTTIERFWRWYEQCENVSFYELIPDGCPARLYFDLEFYRGTNQNVDQTQLVNDFSDCVKETLNEVFQIEFDPDKMTVVLDASTQTKFSEHLILHLPGECLFPSNVSMKKSFIDVLEKKMLSTNRGIVWNKDASKTTTLFDAGVYTTNRNFRLYLSTKIGKNNPLVLSDRCHFYANPSAISKKRIFLDSLIVPARYSQSPNVLQTISETTQYSGIVPQPPVVLHIPGIYSSHSINVLPFSFSESSNATNNYIDYMSGYGLTSPYPMLEDYIVTINRSFIVMFSSHFITLSGCRYCYNVGREHRRNHVYWTVDLVRMHCFQKCFDIDCRGTQSNYFPLPPLIRQSISPSTQGYPHIFAIVRSPRLLN</sequence>
<keyword evidence="3" id="KW-0239">DNA-directed DNA polymerase</keyword>
<evidence type="ECO:0000313" key="10">
    <source>
        <dbReference type="Proteomes" id="UP000267096"/>
    </source>
</evidence>
<evidence type="ECO:0000256" key="3">
    <source>
        <dbReference type="ARBA" id="ARBA00022932"/>
    </source>
</evidence>
<dbReference type="GO" id="GO:0003682">
    <property type="term" value="F:chromatin binding"/>
    <property type="evidence" value="ECO:0007669"/>
    <property type="project" value="TreeGrafter"/>
</dbReference>
<dbReference type="GO" id="GO:0009411">
    <property type="term" value="P:response to UV"/>
    <property type="evidence" value="ECO:0007669"/>
    <property type="project" value="TreeGrafter"/>
</dbReference>
<dbReference type="EC" id="2.7.7.7" evidence="2"/>
<keyword evidence="3" id="KW-0808">Transferase</keyword>
<dbReference type="EMBL" id="UYRR01032001">
    <property type="protein sequence ID" value="VDK53685.1"/>
    <property type="molecule type" value="Genomic_DNA"/>
</dbReference>
<gene>
    <name evidence="9" type="ORF">ASIM_LOCUS14921</name>
</gene>